<dbReference type="EMBL" id="JAGDFM010000655">
    <property type="protein sequence ID" value="KAG7376627.1"/>
    <property type="molecule type" value="Genomic_DNA"/>
</dbReference>
<dbReference type="PANTHER" id="PTHR11071">
    <property type="entry name" value="PEPTIDYL-PROLYL CIS-TRANS ISOMERASE"/>
    <property type="match status" value="1"/>
</dbReference>
<evidence type="ECO:0000256" key="2">
    <source>
        <dbReference type="SAM" id="Phobius"/>
    </source>
</evidence>
<organism evidence="4 5">
    <name type="scientific">Phytophthora pseudosyringae</name>
    <dbReference type="NCBI Taxonomy" id="221518"/>
    <lineage>
        <taxon>Eukaryota</taxon>
        <taxon>Sar</taxon>
        <taxon>Stramenopiles</taxon>
        <taxon>Oomycota</taxon>
        <taxon>Peronosporomycetes</taxon>
        <taxon>Peronosporales</taxon>
        <taxon>Peronosporaceae</taxon>
        <taxon>Phytophthora</taxon>
    </lineage>
</organism>
<keyword evidence="5" id="KW-1185">Reference proteome</keyword>
<reference evidence="4" key="1">
    <citation type="submission" date="2021-02" db="EMBL/GenBank/DDBJ databases">
        <authorList>
            <person name="Palmer J.M."/>
        </authorList>
    </citation>
    <scope>NUCLEOTIDE SEQUENCE</scope>
    <source>
        <strain evidence="4">SCRP734</strain>
    </source>
</reference>
<name>A0A8T1V5T3_9STRA</name>
<feature type="transmembrane region" description="Helical" evidence="2">
    <location>
        <begin position="15"/>
        <end position="35"/>
    </location>
</feature>
<feature type="region of interest" description="Disordered" evidence="1">
    <location>
        <begin position="56"/>
        <end position="78"/>
    </location>
</feature>
<comment type="caution">
    <text evidence="4">The sequence shown here is derived from an EMBL/GenBank/DDBJ whole genome shotgun (WGS) entry which is preliminary data.</text>
</comment>
<keyword evidence="2" id="KW-0472">Membrane</keyword>
<evidence type="ECO:0000259" key="3">
    <source>
        <dbReference type="PROSITE" id="PS50072"/>
    </source>
</evidence>
<evidence type="ECO:0000313" key="5">
    <source>
        <dbReference type="Proteomes" id="UP000694044"/>
    </source>
</evidence>
<dbReference type="AlphaFoldDB" id="A0A8T1V5T3"/>
<dbReference type="GO" id="GO:0003755">
    <property type="term" value="F:peptidyl-prolyl cis-trans isomerase activity"/>
    <property type="evidence" value="ECO:0007669"/>
    <property type="project" value="InterPro"/>
</dbReference>
<sequence length="255" mass="28102">MAPRGGGNALDARKAILLGMGLLFVAYFLVVNIFFDLSVQSPHLAQQQDEQTREFADEMAQEEAKTEPPAAAIPEPTRSWEPKPDRKYVWLDVAIDDAYVGRVTAELYADIVPKTVENFRALTTGEKGPDYAFKGSVCHRILKDFIVQCGDFTKGTGTGGRSIYGGKFDDEPNGLRLKHSKRYILQMANSGPNTNGSQFCFMLNAAPHLNGKHVVFGEVVEGFEVVDKMEQAGVERDGIPLQHKVSFTDGGEILF</sequence>
<dbReference type="Proteomes" id="UP000694044">
    <property type="component" value="Unassembled WGS sequence"/>
</dbReference>
<gene>
    <name evidence="4" type="primary">CYP6_1</name>
    <name evidence="4" type="ORF">PHYPSEUDO_013024</name>
</gene>
<evidence type="ECO:0000313" key="4">
    <source>
        <dbReference type="EMBL" id="KAG7376627.1"/>
    </source>
</evidence>
<dbReference type="Pfam" id="PF00160">
    <property type="entry name" value="Pro_isomerase"/>
    <property type="match status" value="1"/>
</dbReference>
<dbReference type="GO" id="GO:0006457">
    <property type="term" value="P:protein folding"/>
    <property type="evidence" value="ECO:0007669"/>
    <property type="project" value="TreeGrafter"/>
</dbReference>
<evidence type="ECO:0000256" key="1">
    <source>
        <dbReference type="SAM" id="MobiDB-lite"/>
    </source>
</evidence>
<keyword evidence="2" id="KW-1133">Transmembrane helix</keyword>
<feature type="domain" description="PPIase cyclophilin-type" evidence="3">
    <location>
        <begin position="90"/>
        <end position="242"/>
    </location>
</feature>
<dbReference type="PANTHER" id="PTHR11071:SF553">
    <property type="entry name" value="PEPTIDYL-PROLYL CIS-TRANS ISOMERASE"/>
    <property type="match status" value="1"/>
</dbReference>
<dbReference type="FunFam" id="2.40.100.10:FF:000050">
    <property type="entry name" value="Peptidyl-prolyl cis-trans isomerase"/>
    <property type="match status" value="1"/>
</dbReference>
<keyword evidence="4" id="KW-0413">Isomerase</keyword>
<dbReference type="InterPro" id="IPR002130">
    <property type="entry name" value="Cyclophilin-type_PPIase_dom"/>
</dbReference>
<dbReference type="PROSITE" id="PS50072">
    <property type="entry name" value="CSA_PPIASE_2"/>
    <property type="match status" value="1"/>
</dbReference>
<accession>A0A8T1V5T3</accession>
<dbReference type="GO" id="GO:0016018">
    <property type="term" value="F:cyclosporin A binding"/>
    <property type="evidence" value="ECO:0007669"/>
    <property type="project" value="TreeGrafter"/>
</dbReference>
<dbReference type="GO" id="GO:0005737">
    <property type="term" value="C:cytoplasm"/>
    <property type="evidence" value="ECO:0007669"/>
    <property type="project" value="TreeGrafter"/>
</dbReference>
<feature type="compositionally biased region" description="Low complexity" evidence="1">
    <location>
        <begin position="67"/>
        <end position="76"/>
    </location>
</feature>
<dbReference type="OrthoDB" id="193499at2759"/>
<protein>
    <submittedName>
        <fullName evidence="4">Peptidyl-prolyl cis-trans isomerase cyp6</fullName>
    </submittedName>
</protein>
<proteinExistence type="predicted"/>
<keyword evidence="2" id="KW-0812">Transmembrane</keyword>
<feature type="compositionally biased region" description="Basic and acidic residues" evidence="1">
    <location>
        <begin position="56"/>
        <end position="66"/>
    </location>
</feature>